<keyword evidence="2" id="KW-0430">Lectin</keyword>
<reference evidence="5" key="1">
    <citation type="journal article" date="2006" name="Physiol. Genomics">
        <title>Identification of a human ortholog of the mouse Dcpp gene locus, encoding a novel member of the CSP-1/Dcpp salivary protein family.</title>
        <authorList>
            <person name="Mullins J.J."/>
            <person name="Mullins L.J."/>
            <person name="Dunbar D.R."/>
            <person name="Brammar W.J."/>
            <person name="Gross K.W."/>
            <person name="Morley S.D."/>
        </authorList>
    </citation>
    <scope>NUCLEOTIDE SEQUENCE</scope>
    <source>
        <strain evidence="5">DBA/2</strain>
    </source>
</reference>
<feature type="domain" description="Jacalin-type lectin" evidence="4">
    <location>
        <begin position="21"/>
        <end position="159"/>
    </location>
</feature>
<evidence type="ECO:0000259" key="4">
    <source>
        <dbReference type="PROSITE" id="PS51752"/>
    </source>
</evidence>
<dbReference type="Gene3D" id="2.100.10.30">
    <property type="entry name" value="Jacalin-like lectin domain"/>
    <property type="match status" value="1"/>
</dbReference>
<dbReference type="PANTHER" id="PTHR33589:SF1">
    <property type="entry name" value="ZYMOGEN GRANULE PROTEIN 16 HOMOLOG B"/>
    <property type="match status" value="1"/>
</dbReference>
<feature type="signal peptide" evidence="3">
    <location>
        <begin position="1"/>
        <end position="23"/>
    </location>
</feature>
<evidence type="ECO:0000313" key="5">
    <source>
        <dbReference type="EMBL" id="ABB59012.1"/>
    </source>
</evidence>
<keyword evidence="1 3" id="KW-0732">Signal</keyword>
<dbReference type="SMART" id="SM00915">
    <property type="entry name" value="Jacalin"/>
    <property type="match status" value="1"/>
</dbReference>
<evidence type="ECO:0000256" key="2">
    <source>
        <dbReference type="ARBA" id="ARBA00022734"/>
    </source>
</evidence>
<dbReference type="GO" id="GO:0030246">
    <property type="term" value="F:carbohydrate binding"/>
    <property type="evidence" value="ECO:0007669"/>
    <property type="project" value="UniProtKB-KW"/>
</dbReference>
<gene>
    <name evidence="6" type="primary">Dcpp2</name>
</gene>
<proteinExistence type="evidence at transcript level"/>
<dbReference type="Pfam" id="PF01419">
    <property type="entry name" value="Jacalin"/>
    <property type="match status" value="1"/>
</dbReference>
<dbReference type="PANTHER" id="PTHR33589">
    <property type="entry name" value="OS11G0524900 PROTEIN"/>
    <property type="match status" value="1"/>
</dbReference>
<dbReference type="AlphaFoldDB" id="A0MA77"/>
<dbReference type="PROSITE" id="PS51752">
    <property type="entry name" value="JACALIN_LECTIN"/>
    <property type="match status" value="1"/>
</dbReference>
<name>A0MA77_MOUSE</name>
<dbReference type="InterPro" id="IPR036404">
    <property type="entry name" value="Jacalin-like_lectin_dom_sf"/>
</dbReference>
<organism evidence="5">
    <name type="scientific">Mus musculus</name>
    <name type="common">Mouse</name>
    <dbReference type="NCBI Taxonomy" id="10090"/>
    <lineage>
        <taxon>Eukaryota</taxon>
        <taxon>Metazoa</taxon>
        <taxon>Chordata</taxon>
        <taxon>Craniata</taxon>
        <taxon>Vertebrata</taxon>
        <taxon>Euteleostomi</taxon>
        <taxon>Mammalia</taxon>
        <taxon>Eutheria</taxon>
        <taxon>Euarchontoglires</taxon>
        <taxon>Glires</taxon>
        <taxon>Rodentia</taxon>
        <taxon>Myomorpha</taxon>
        <taxon>Muroidea</taxon>
        <taxon>Muridae</taxon>
        <taxon>Murinae</taxon>
        <taxon>Mus</taxon>
        <taxon>Mus</taxon>
    </lineage>
</organism>
<dbReference type="SUPFAM" id="SSF51101">
    <property type="entry name" value="Mannose-binding lectins"/>
    <property type="match status" value="1"/>
</dbReference>
<evidence type="ECO:0000256" key="1">
    <source>
        <dbReference type="ARBA" id="ARBA00022729"/>
    </source>
</evidence>
<dbReference type="InterPro" id="IPR052321">
    <property type="entry name" value="PolyBind_ProtTraffic"/>
</dbReference>
<evidence type="ECO:0000256" key="3">
    <source>
        <dbReference type="SAM" id="SignalP"/>
    </source>
</evidence>
<dbReference type="AGR" id="MGI:3644062"/>
<sequence length="171" mass="18644">MFQLEAMLPLLILAFLGTPTVLTQDYHGPEVGKHSCTSAPEGKNIISIRVFLQGRSIVGIQLTYNDNEDGQVYGSTAGKVMVARLSKEEHIIGVEGTYNPSALTQIIFTTNQPRQLMVGYHVGNYQYSSYPDDPSLVLKGACVSWRAGGIKSILFLWGSENSSCVKYGHSG</sequence>
<dbReference type="MGI" id="MGI:3644062">
    <property type="gene designation" value="Dcpp2"/>
</dbReference>
<protein>
    <submittedName>
        <fullName evidence="5">Sublingual parotid tongue-2 salivary protein</fullName>
    </submittedName>
</protein>
<dbReference type="FunFam" id="2.100.10.30:FF:000005">
    <property type="entry name" value="Demilune cell and parotid protein 1"/>
    <property type="match status" value="1"/>
</dbReference>
<evidence type="ECO:0000313" key="6">
    <source>
        <dbReference type="MGI" id="MGI:3644062"/>
    </source>
</evidence>
<dbReference type="EMBL" id="DQ237937">
    <property type="protein sequence ID" value="ABB59012.1"/>
    <property type="molecule type" value="mRNA"/>
</dbReference>
<accession>A0MA77</accession>
<dbReference type="InterPro" id="IPR001229">
    <property type="entry name" value="Jacalin-like_lectin_dom"/>
</dbReference>
<feature type="chain" id="PRO_5002626898" evidence="3">
    <location>
        <begin position="24"/>
        <end position="171"/>
    </location>
</feature>